<evidence type="ECO:0000313" key="1">
    <source>
        <dbReference type="EMBL" id="KAK4170935.1"/>
    </source>
</evidence>
<protein>
    <submittedName>
        <fullName evidence="1">Uncharacterized protein</fullName>
    </submittedName>
</protein>
<reference evidence="1" key="1">
    <citation type="journal article" date="2023" name="Mol. Phylogenet. Evol.">
        <title>Genome-scale phylogeny and comparative genomics of the fungal order Sordariales.</title>
        <authorList>
            <person name="Hensen N."/>
            <person name="Bonometti L."/>
            <person name="Westerberg I."/>
            <person name="Brannstrom I.O."/>
            <person name="Guillou S."/>
            <person name="Cros-Aarteil S."/>
            <person name="Calhoun S."/>
            <person name="Haridas S."/>
            <person name="Kuo A."/>
            <person name="Mondo S."/>
            <person name="Pangilinan J."/>
            <person name="Riley R."/>
            <person name="LaButti K."/>
            <person name="Andreopoulos B."/>
            <person name="Lipzen A."/>
            <person name="Chen C."/>
            <person name="Yan M."/>
            <person name="Daum C."/>
            <person name="Ng V."/>
            <person name="Clum A."/>
            <person name="Steindorff A."/>
            <person name="Ohm R.A."/>
            <person name="Martin F."/>
            <person name="Silar P."/>
            <person name="Natvig D.O."/>
            <person name="Lalanne C."/>
            <person name="Gautier V."/>
            <person name="Ament-Velasquez S.L."/>
            <person name="Kruys A."/>
            <person name="Hutchinson M.I."/>
            <person name="Powell A.J."/>
            <person name="Barry K."/>
            <person name="Miller A.N."/>
            <person name="Grigoriev I.V."/>
            <person name="Debuchy R."/>
            <person name="Gladieux P."/>
            <person name="Hiltunen Thoren M."/>
            <person name="Johannesson H."/>
        </authorList>
    </citation>
    <scope>NUCLEOTIDE SEQUENCE</scope>
    <source>
        <strain evidence="1">CBS 892.96</strain>
    </source>
</reference>
<organism evidence="1 2">
    <name type="scientific">Triangularia setosa</name>
    <dbReference type="NCBI Taxonomy" id="2587417"/>
    <lineage>
        <taxon>Eukaryota</taxon>
        <taxon>Fungi</taxon>
        <taxon>Dikarya</taxon>
        <taxon>Ascomycota</taxon>
        <taxon>Pezizomycotina</taxon>
        <taxon>Sordariomycetes</taxon>
        <taxon>Sordariomycetidae</taxon>
        <taxon>Sordariales</taxon>
        <taxon>Podosporaceae</taxon>
        <taxon>Triangularia</taxon>
    </lineage>
</organism>
<reference evidence="1" key="2">
    <citation type="submission" date="2023-05" db="EMBL/GenBank/DDBJ databases">
        <authorList>
            <consortium name="Lawrence Berkeley National Laboratory"/>
            <person name="Steindorff A."/>
            <person name="Hensen N."/>
            <person name="Bonometti L."/>
            <person name="Westerberg I."/>
            <person name="Brannstrom I.O."/>
            <person name="Guillou S."/>
            <person name="Cros-Aarteil S."/>
            <person name="Calhoun S."/>
            <person name="Haridas S."/>
            <person name="Kuo A."/>
            <person name="Mondo S."/>
            <person name="Pangilinan J."/>
            <person name="Riley R."/>
            <person name="Labutti K."/>
            <person name="Andreopoulos B."/>
            <person name="Lipzen A."/>
            <person name="Chen C."/>
            <person name="Yanf M."/>
            <person name="Daum C."/>
            <person name="Ng V."/>
            <person name="Clum A."/>
            <person name="Ohm R."/>
            <person name="Martin F."/>
            <person name="Silar P."/>
            <person name="Natvig D."/>
            <person name="Lalanne C."/>
            <person name="Gautier V."/>
            <person name="Ament-Velasquez S.L."/>
            <person name="Kruys A."/>
            <person name="Hutchinson M.I."/>
            <person name="Powell A.J."/>
            <person name="Barry K."/>
            <person name="Miller A.N."/>
            <person name="Grigoriev I.V."/>
            <person name="Debuchy R."/>
            <person name="Gladieux P."/>
            <person name="Thoren M.H."/>
            <person name="Johannesson H."/>
        </authorList>
    </citation>
    <scope>NUCLEOTIDE SEQUENCE</scope>
    <source>
        <strain evidence="1">CBS 892.96</strain>
    </source>
</reference>
<keyword evidence="2" id="KW-1185">Reference proteome</keyword>
<gene>
    <name evidence="1" type="ORF">QBC36DRAFT_316259</name>
</gene>
<evidence type="ECO:0000313" key="2">
    <source>
        <dbReference type="Proteomes" id="UP001302321"/>
    </source>
</evidence>
<dbReference type="Proteomes" id="UP001302321">
    <property type="component" value="Unassembled WGS sequence"/>
</dbReference>
<dbReference type="EMBL" id="MU866698">
    <property type="protein sequence ID" value="KAK4170935.1"/>
    <property type="molecule type" value="Genomic_DNA"/>
</dbReference>
<comment type="caution">
    <text evidence="1">The sequence shown here is derived from an EMBL/GenBank/DDBJ whole genome shotgun (WGS) entry which is preliminary data.</text>
</comment>
<accession>A0AAN7A2H8</accession>
<sequence length="208" mass="23829">MAAMCFLDLPVGIRLASRSLTPMRLRHVDQYNRRPVFRTRLYSAVLRVNKTEVICFWAPTAALFSRQIGSNAEFVWHIAIHFPCPRPASLEYFKTLQLMRAKASGLKMVNLIDKTAHLWLGNESFEHRVNEDADLFKVLEQHVLGSMTNLEKIDLLMNSNDILTHRAQNRDQTVSDPPPDSRQPTPAFLTPSLILTIFARQENCVSRL</sequence>
<dbReference type="AlphaFoldDB" id="A0AAN7A2H8"/>
<proteinExistence type="predicted"/>
<name>A0AAN7A2H8_9PEZI</name>